<keyword evidence="2 5" id="KW-0378">Hydrolase</keyword>
<comment type="similarity">
    <text evidence="5">Belongs to the DEAD box helicase family.</text>
</comment>
<evidence type="ECO:0008006" key="10">
    <source>
        <dbReference type="Google" id="ProtNLM"/>
    </source>
</evidence>
<evidence type="ECO:0000313" key="8">
    <source>
        <dbReference type="EMBL" id="EPF31183.1"/>
    </source>
</evidence>
<dbReference type="STRING" id="1125699.HMPREF9194_01526"/>
<dbReference type="InterPro" id="IPR011545">
    <property type="entry name" value="DEAD/DEAH_box_helicase_dom"/>
</dbReference>
<dbReference type="InterPro" id="IPR014001">
    <property type="entry name" value="Helicase_ATP-bd"/>
</dbReference>
<dbReference type="Pfam" id="PF00271">
    <property type="entry name" value="Helicase_C"/>
    <property type="match status" value="1"/>
</dbReference>
<dbReference type="Gene3D" id="3.40.50.300">
    <property type="entry name" value="P-loop containing nucleotide triphosphate hydrolases"/>
    <property type="match status" value="2"/>
</dbReference>
<dbReference type="InterPro" id="IPR050547">
    <property type="entry name" value="DEAD_box_RNA_helicases"/>
</dbReference>
<keyword evidence="9" id="KW-1185">Reference proteome</keyword>
<dbReference type="InterPro" id="IPR027417">
    <property type="entry name" value="P-loop_NTPase"/>
</dbReference>
<keyword evidence="4 5" id="KW-0067">ATP-binding</keyword>
<reference evidence="8 9" key="1">
    <citation type="submission" date="2013-04" db="EMBL/GenBank/DDBJ databases">
        <title>The Genome Sequence of Treponema maltophilum ATCC 51939.</title>
        <authorList>
            <consortium name="The Broad Institute Genomics Platform"/>
            <person name="Earl A."/>
            <person name="Ward D."/>
            <person name="Feldgarden M."/>
            <person name="Gevers D."/>
            <person name="Leonetti C."/>
            <person name="Blanton J.M."/>
            <person name="Dewhirst F.E."/>
            <person name="Izard J."/>
            <person name="Walker B."/>
            <person name="Young S."/>
            <person name="Zeng Q."/>
            <person name="Gargeya S."/>
            <person name="Fitzgerald M."/>
            <person name="Haas B."/>
            <person name="Abouelleil A."/>
            <person name="Allen A.W."/>
            <person name="Alvarado L."/>
            <person name="Arachchi H.M."/>
            <person name="Berlin A.M."/>
            <person name="Chapman S.B."/>
            <person name="Gainer-Dewar J."/>
            <person name="Goldberg J."/>
            <person name="Griggs A."/>
            <person name="Gujja S."/>
            <person name="Hansen M."/>
            <person name="Howarth C."/>
            <person name="Imamovic A."/>
            <person name="Ireland A."/>
            <person name="Larimer J."/>
            <person name="McCowan C."/>
            <person name="Murphy C."/>
            <person name="Pearson M."/>
            <person name="Poon T.W."/>
            <person name="Priest M."/>
            <person name="Roberts A."/>
            <person name="Saif S."/>
            <person name="Shea T."/>
            <person name="Sisk P."/>
            <person name="Sykes S."/>
            <person name="Wortman J."/>
            <person name="Nusbaum C."/>
            <person name="Birren B."/>
        </authorList>
    </citation>
    <scope>NUCLEOTIDE SEQUENCE [LARGE SCALE GENOMIC DNA]</scope>
    <source>
        <strain evidence="8 9">ATCC 51939</strain>
    </source>
</reference>
<dbReference type="AlphaFoldDB" id="S3JYX2"/>
<dbReference type="GO" id="GO:0003724">
    <property type="term" value="F:RNA helicase activity"/>
    <property type="evidence" value="ECO:0007669"/>
    <property type="project" value="TreeGrafter"/>
</dbReference>
<dbReference type="PANTHER" id="PTHR47963:SF7">
    <property type="entry name" value="ATP-DEPENDENT RNA HELICASE YFML-RELATED"/>
    <property type="match status" value="1"/>
</dbReference>
<gene>
    <name evidence="8" type="ORF">HMPREF9194_01526</name>
</gene>
<evidence type="ECO:0000256" key="5">
    <source>
        <dbReference type="RuleBase" id="RU000492"/>
    </source>
</evidence>
<dbReference type="PROSITE" id="PS51192">
    <property type="entry name" value="HELICASE_ATP_BIND_1"/>
    <property type="match status" value="1"/>
</dbReference>
<dbReference type="eggNOG" id="COG0513">
    <property type="taxonomic scope" value="Bacteria"/>
</dbReference>
<dbReference type="GO" id="GO:0005840">
    <property type="term" value="C:ribosome"/>
    <property type="evidence" value="ECO:0007669"/>
    <property type="project" value="TreeGrafter"/>
</dbReference>
<dbReference type="PATRIC" id="fig|1125699.3.peg.1538"/>
<feature type="domain" description="Helicase C-terminal" evidence="7">
    <location>
        <begin position="240"/>
        <end position="390"/>
    </location>
</feature>
<dbReference type="SMART" id="SM00490">
    <property type="entry name" value="HELICc"/>
    <property type="match status" value="1"/>
</dbReference>
<dbReference type="GO" id="GO:0033592">
    <property type="term" value="F:RNA strand annealing activity"/>
    <property type="evidence" value="ECO:0007669"/>
    <property type="project" value="TreeGrafter"/>
</dbReference>
<dbReference type="GO" id="GO:0005524">
    <property type="term" value="F:ATP binding"/>
    <property type="evidence" value="ECO:0007669"/>
    <property type="project" value="UniProtKB-KW"/>
</dbReference>
<dbReference type="HOGENOM" id="CLU_003041_1_3_12"/>
<dbReference type="EMBL" id="ATFF01000006">
    <property type="protein sequence ID" value="EPF31183.1"/>
    <property type="molecule type" value="Genomic_DNA"/>
</dbReference>
<dbReference type="GO" id="GO:0005829">
    <property type="term" value="C:cytosol"/>
    <property type="evidence" value="ECO:0007669"/>
    <property type="project" value="TreeGrafter"/>
</dbReference>
<name>S3JYX2_TREMA</name>
<dbReference type="InterPro" id="IPR044742">
    <property type="entry name" value="DEAD/DEAH_RhlB"/>
</dbReference>
<dbReference type="OrthoDB" id="9805696at2"/>
<evidence type="ECO:0000256" key="4">
    <source>
        <dbReference type="ARBA" id="ARBA00022840"/>
    </source>
</evidence>
<dbReference type="RefSeq" id="WP_016525794.1">
    <property type="nucleotide sequence ID" value="NZ_KE332518.1"/>
</dbReference>
<dbReference type="InterPro" id="IPR000629">
    <property type="entry name" value="RNA-helicase_DEAD-box_CS"/>
</dbReference>
<protein>
    <recommendedName>
        <fullName evidence="10">DEAD/DEAH box helicase</fullName>
    </recommendedName>
</protein>
<evidence type="ECO:0000259" key="6">
    <source>
        <dbReference type="PROSITE" id="PS51192"/>
    </source>
</evidence>
<dbReference type="InterPro" id="IPR001650">
    <property type="entry name" value="Helicase_C-like"/>
</dbReference>
<organism evidence="8 9">
    <name type="scientific">Treponema maltophilum ATCC 51939</name>
    <dbReference type="NCBI Taxonomy" id="1125699"/>
    <lineage>
        <taxon>Bacteria</taxon>
        <taxon>Pseudomonadati</taxon>
        <taxon>Spirochaetota</taxon>
        <taxon>Spirochaetia</taxon>
        <taxon>Spirochaetales</taxon>
        <taxon>Treponemataceae</taxon>
        <taxon>Treponema</taxon>
    </lineage>
</organism>
<dbReference type="PROSITE" id="PS51194">
    <property type="entry name" value="HELICASE_CTER"/>
    <property type="match status" value="1"/>
</dbReference>
<accession>S3JYX2</accession>
<evidence type="ECO:0000259" key="7">
    <source>
        <dbReference type="PROSITE" id="PS51194"/>
    </source>
</evidence>
<keyword evidence="3 5" id="KW-0347">Helicase</keyword>
<evidence type="ECO:0000313" key="9">
    <source>
        <dbReference type="Proteomes" id="UP000014541"/>
    </source>
</evidence>
<dbReference type="SUPFAM" id="SSF52540">
    <property type="entry name" value="P-loop containing nucleoside triphosphate hydrolases"/>
    <property type="match status" value="1"/>
</dbReference>
<feature type="domain" description="Helicase ATP-binding" evidence="6">
    <location>
        <begin position="30"/>
        <end position="206"/>
    </location>
</feature>
<dbReference type="GO" id="GO:0016787">
    <property type="term" value="F:hydrolase activity"/>
    <property type="evidence" value="ECO:0007669"/>
    <property type="project" value="UniProtKB-KW"/>
</dbReference>
<dbReference type="CDD" id="cd00268">
    <property type="entry name" value="DEADc"/>
    <property type="match status" value="1"/>
</dbReference>
<evidence type="ECO:0000256" key="3">
    <source>
        <dbReference type="ARBA" id="ARBA00022806"/>
    </source>
</evidence>
<dbReference type="PROSITE" id="PS00039">
    <property type="entry name" value="DEAD_ATP_HELICASE"/>
    <property type="match status" value="1"/>
</dbReference>
<keyword evidence="1 5" id="KW-0547">Nucleotide-binding</keyword>
<evidence type="ECO:0000256" key="1">
    <source>
        <dbReference type="ARBA" id="ARBA00022741"/>
    </source>
</evidence>
<sequence length="390" mass="42439">MGQSSYDTAITDKLTEKGISAPTAVQKDVAPFIYAGTNCLFESETGTGKTLAYALPLFQRLLFDAPDKNEASRTLALLIAAPTKELAAQIKNELNFFLGEYGKALLCFGGSPLKRQIEALKEKPFAAVGSPSRLLELIQLKKIKAAQVEALVFDEADRLLSKEMSGESIALIQALPDSIQFCACSATLSQQTQSRLVSVLQRGGTAERETHIRILPKENILTKQITHWAFYAEERDKNNTLRRFLAAAQPEKTLVFCGGTDDAERTAQYLASKSVDCGVLHSQADKIERKQALDRFKSGSCPVLVTSDLCARGLDIGSISHVVQMGLPSDSDFFIHRAGRTGRSGNTGTNVVIGTEAELFDLARLEKKLGFIVYPKALREGTVVAADDDC</sequence>
<evidence type="ECO:0000256" key="2">
    <source>
        <dbReference type="ARBA" id="ARBA00022801"/>
    </source>
</evidence>
<dbReference type="Pfam" id="PF00270">
    <property type="entry name" value="DEAD"/>
    <property type="match status" value="1"/>
</dbReference>
<proteinExistence type="inferred from homology"/>
<dbReference type="CDD" id="cd18787">
    <property type="entry name" value="SF2_C_DEAD"/>
    <property type="match status" value="1"/>
</dbReference>
<comment type="caution">
    <text evidence="8">The sequence shown here is derived from an EMBL/GenBank/DDBJ whole genome shotgun (WGS) entry which is preliminary data.</text>
</comment>
<dbReference type="PANTHER" id="PTHR47963">
    <property type="entry name" value="DEAD-BOX ATP-DEPENDENT RNA HELICASE 47, MITOCHONDRIAL"/>
    <property type="match status" value="1"/>
</dbReference>
<dbReference type="SMART" id="SM00487">
    <property type="entry name" value="DEXDc"/>
    <property type="match status" value="1"/>
</dbReference>
<dbReference type="Proteomes" id="UP000014541">
    <property type="component" value="Unassembled WGS sequence"/>
</dbReference>
<dbReference type="GO" id="GO:0009409">
    <property type="term" value="P:response to cold"/>
    <property type="evidence" value="ECO:0007669"/>
    <property type="project" value="TreeGrafter"/>
</dbReference>